<proteinExistence type="predicted"/>
<evidence type="ECO:0000256" key="4">
    <source>
        <dbReference type="ARBA" id="ARBA00022737"/>
    </source>
</evidence>
<dbReference type="InterPro" id="IPR015919">
    <property type="entry name" value="Cadherin-like_sf"/>
</dbReference>
<dbReference type="CDD" id="cd09971">
    <property type="entry name" value="SdiA-regulated"/>
    <property type="match status" value="1"/>
</dbReference>
<dbReference type="CDD" id="cd11304">
    <property type="entry name" value="Cadherin_repeat"/>
    <property type="match status" value="1"/>
</dbReference>
<dbReference type="Pfam" id="PF00932">
    <property type="entry name" value="LTD"/>
    <property type="match status" value="3"/>
</dbReference>
<dbReference type="InterPro" id="IPR007110">
    <property type="entry name" value="Ig-like_dom"/>
</dbReference>
<dbReference type="InterPro" id="IPR001322">
    <property type="entry name" value="Lamin_tail_dom"/>
</dbReference>
<keyword evidence="5" id="KW-0106">Calcium</keyword>
<feature type="domain" description="LTD" evidence="10">
    <location>
        <begin position="15"/>
        <end position="187"/>
    </location>
</feature>
<comment type="subcellular location">
    <subcellularLocation>
        <location evidence="1">Cell membrane</location>
    </subcellularLocation>
</comment>
<evidence type="ECO:0000313" key="11">
    <source>
        <dbReference type="EMBL" id="MDQ8195838.1"/>
    </source>
</evidence>
<evidence type="ECO:0000256" key="6">
    <source>
        <dbReference type="ARBA" id="ARBA00023136"/>
    </source>
</evidence>
<dbReference type="Gene3D" id="2.60.40.10">
    <property type="entry name" value="Immunoglobulins"/>
    <property type="match status" value="1"/>
</dbReference>
<dbReference type="InterPro" id="IPR038081">
    <property type="entry name" value="CalX-like_sf"/>
</dbReference>
<protein>
    <submittedName>
        <fullName evidence="11">Lamin tail domain-containing protein</fullName>
    </submittedName>
</protein>
<feature type="domain" description="LTD" evidence="10">
    <location>
        <begin position="1489"/>
        <end position="1628"/>
    </location>
</feature>
<evidence type="ECO:0000256" key="5">
    <source>
        <dbReference type="ARBA" id="ARBA00022837"/>
    </source>
</evidence>
<dbReference type="SUPFAM" id="SSF49313">
    <property type="entry name" value="Cadherin-like"/>
    <property type="match status" value="1"/>
</dbReference>
<feature type="chain" id="PRO_5045331028" evidence="7">
    <location>
        <begin position="21"/>
        <end position="1822"/>
    </location>
</feature>
<dbReference type="Pfam" id="PF03160">
    <property type="entry name" value="Calx-beta"/>
    <property type="match status" value="1"/>
</dbReference>
<keyword evidence="2" id="KW-1003">Cell membrane</keyword>
<dbReference type="PROSITE" id="PS51841">
    <property type="entry name" value="LTD"/>
    <property type="match status" value="5"/>
</dbReference>
<sequence length="1822" mass="188193">MFSTQLICRSLLVSTSLAMGAGLSAQSLLLTELLSNQESAGGEDFWELTNVGTAAVDLSAWSWDDDSQTPGVVEIPQGTLIAPGESVIFTSADASVFRTWWGLDASVQVIVDPDAPGLGGGDGIALFDDEDQLVFFFNYDVDGFTLADGSSALGDHAGLSAGGLSKTQSLVIDPRYGIHSPRYTYADGLTLGTRASTIDAGDLASPGIVSEQTFADVLILTELLSNQEYASGEDFWELTNVGLLPIDLGAWSWDDNSETAGVVPIPAGTFIQSGESIIFTAADASVFRNWWGIAESVQVLSDASAPGLGKDDGIALFDDADNQIFFFSYEAGGFTLSDGSGSAGEHAGPSAGGTLDSQSLVIDPAFGSESPRYTFATTESALNASDFGSPGRSGLLDAGSSGPAFDLSVVVSPSTFAESAANPAAVGTVTRSGDTTTDLLVELTSSDAGEASVPVSVTILAGHASADFDVTAVDDSFPDGSQSVTVTAIASDANSGTADLVVEDDGDVLSINVLLTEVLTSESDGAPSGAEDYWELTNFGNSTVDLSGYSWHDSGRSAVSAEAWALPEGSQIAAGESVIFTESDPAVFRAWWGLDASVQVFQSVGAPGLGKGDGVSFFDDAGNEIFFFSYAGGGFELEDGSEMSLASEHAGVAGGGDATVALVWVPSSGTESPRYTAATGSNFGTFTAVAPASEIGSPGNQGVIIPSISIGDASVAEGDAGTVVLSMPVVRNVSDTAFTVDYAVTGGSASAGVDYITLDAGTLSFTAGGTFEQSIDVPVNGDAITEPDETIVITLSNLVDSVGSTIIKNASGTGTIINDDAVAPSIAAQPGSTTIASGGVTTLRVRAEGLPQPTVQWYIGESGDISQPVIGATSATFITSVLAEDTHYWARVTNSAGSVDSDTVTVSVVAGVSSVDLSTYVRVGRYDLPEPTRTALPEGTPAHNLLTQEASGVAYNWDTDTLFIVCDGGRSITQVSKTGELIDTMTMALGASAQGTDFYDPEGITYIGDGEFVFAEERDRQLVRFTYAAGTTLSRADTKTVKIGTFVDNTGTEGLSYDPLTEGFICLKEISPMGIFHTTVDFDAGTASNGSATTENSVNLFDPSLAGMSDFADVFALSNLPAMSGQAQEGNLLLLGQEDARIVNIDRAGNILSTLNITSDLGNPLSVANQQHEGLTMDAAGNLYVVSENGGGDSDHPQLWVYAPATQENQAPTDVVLENTVYSILENSSTTFALKLADVVIVDDGLGSNEFMITGADTAYFEIDGFELFLKAGTVLDFESKESYTVTIEVVDSSLGGHPDVSTSYTLEVGDQVVELAPAPALIISEIAPWSSGDSPIGVDWFELTNTSGAAVDITGWKMDDGSGSFANAVALSGISSIAAGESVIFLETDDLPTTEALFLITWFGDSAPAELQLGSYDGSGIGLSSNGDGVHLYDATGALQASVTFGASPATAPFSTFDNSQGIDAGDVELLSVAGYQGAFIAVNDVNEIGSPGVAATGQLVISEVAPWSSGNSPLGADWFEVTNIGARTVDITDWKMDDGSESPVAAVPLMGITSIAPGESVIFIELVTHLTNAKTAFANLWFDGELPAGLQIGGYSGSGVGLSTGGDAVNLYDTNNVRRANVAFGASASGPYATFDNADGLNVAIISQLSSLGENGAFQAANHTDEIGSPGTIARIVSGAYHAWVEQYPELDLEDTGASVNGNVLPNLLLFAFGLDPDVNHTGVTLELGEGGLVQRGSEVVSLQEVGETLKFTICFLRRSDAARLGIRYIAEFSSDLIEWTAASSAPAVLATDGEVEVVEVSSPLVDTDVQFARIRIVQN</sequence>
<evidence type="ECO:0000256" key="2">
    <source>
        <dbReference type="ARBA" id="ARBA00022475"/>
    </source>
</evidence>
<feature type="domain" description="LTD" evidence="10">
    <location>
        <begin position="1310"/>
        <end position="1448"/>
    </location>
</feature>
<keyword evidence="3 7" id="KW-0732">Signal</keyword>
<feature type="domain" description="Cadherin" evidence="8">
    <location>
        <begin position="1223"/>
        <end position="1322"/>
    </location>
</feature>
<evidence type="ECO:0000256" key="3">
    <source>
        <dbReference type="ARBA" id="ARBA00022729"/>
    </source>
</evidence>
<evidence type="ECO:0000259" key="10">
    <source>
        <dbReference type="PROSITE" id="PS51841"/>
    </source>
</evidence>
<dbReference type="SMART" id="SM00237">
    <property type="entry name" value="Calx_beta"/>
    <property type="match status" value="1"/>
</dbReference>
<dbReference type="EMBL" id="JARXIC010000034">
    <property type="protein sequence ID" value="MDQ8195838.1"/>
    <property type="molecule type" value="Genomic_DNA"/>
</dbReference>
<dbReference type="CDD" id="cd00096">
    <property type="entry name" value="Ig"/>
    <property type="match status" value="1"/>
</dbReference>
<dbReference type="InterPro" id="IPR002126">
    <property type="entry name" value="Cadherin-like_dom"/>
</dbReference>
<evidence type="ECO:0000256" key="7">
    <source>
        <dbReference type="SAM" id="SignalP"/>
    </source>
</evidence>
<evidence type="ECO:0000313" key="12">
    <source>
        <dbReference type="Proteomes" id="UP001243717"/>
    </source>
</evidence>
<dbReference type="InterPro" id="IPR013783">
    <property type="entry name" value="Ig-like_fold"/>
</dbReference>
<dbReference type="SUPFAM" id="SSF50956">
    <property type="entry name" value="Thermostable phytase (3-phytase)"/>
    <property type="match status" value="1"/>
</dbReference>
<feature type="domain" description="Ig-like" evidence="9">
    <location>
        <begin position="824"/>
        <end position="907"/>
    </location>
</feature>
<dbReference type="InterPro" id="IPR003644">
    <property type="entry name" value="Calx_beta"/>
</dbReference>
<feature type="signal peptide" evidence="7">
    <location>
        <begin position="1"/>
        <end position="20"/>
    </location>
</feature>
<dbReference type="RefSeq" id="WP_308986287.1">
    <property type="nucleotide sequence ID" value="NZ_JARXIC010000034.1"/>
</dbReference>
<feature type="domain" description="LTD" evidence="10">
    <location>
        <begin position="205"/>
        <end position="354"/>
    </location>
</feature>
<comment type="caution">
    <text evidence="11">The sequence shown here is derived from an EMBL/GenBank/DDBJ whole genome shotgun (WGS) entry which is preliminary data.</text>
</comment>
<dbReference type="SUPFAM" id="SSF141072">
    <property type="entry name" value="CalX-like"/>
    <property type="match status" value="2"/>
</dbReference>
<evidence type="ECO:0000259" key="9">
    <source>
        <dbReference type="PROSITE" id="PS50835"/>
    </source>
</evidence>
<dbReference type="SUPFAM" id="SSF48726">
    <property type="entry name" value="Immunoglobulin"/>
    <property type="match status" value="1"/>
</dbReference>
<dbReference type="Gene3D" id="2.60.40.2030">
    <property type="match status" value="1"/>
</dbReference>
<reference evidence="11 12" key="1">
    <citation type="submission" date="2023-04" db="EMBL/GenBank/DDBJ databases">
        <title>A novel bacteria isolated from coastal sediment.</title>
        <authorList>
            <person name="Liu X.-J."/>
            <person name="Du Z.-J."/>
        </authorList>
    </citation>
    <scope>NUCLEOTIDE SEQUENCE [LARGE SCALE GENOMIC DNA]</scope>
    <source>
        <strain evidence="11 12">SDUM461004</strain>
    </source>
</reference>
<organism evidence="11 12">
    <name type="scientific">Thalassobacterium sedimentorum</name>
    <dbReference type="NCBI Taxonomy" id="3041258"/>
    <lineage>
        <taxon>Bacteria</taxon>
        <taxon>Pseudomonadati</taxon>
        <taxon>Verrucomicrobiota</taxon>
        <taxon>Opitutia</taxon>
        <taxon>Puniceicoccales</taxon>
        <taxon>Coraliomargaritaceae</taxon>
        <taxon>Thalassobacterium</taxon>
    </lineage>
</organism>
<dbReference type="InterPro" id="IPR036179">
    <property type="entry name" value="Ig-like_dom_sf"/>
</dbReference>
<dbReference type="InterPro" id="IPR009722">
    <property type="entry name" value="YjiK/CarP"/>
</dbReference>
<evidence type="ECO:0000259" key="8">
    <source>
        <dbReference type="PROSITE" id="PS50268"/>
    </source>
</evidence>
<evidence type="ECO:0000256" key="1">
    <source>
        <dbReference type="ARBA" id="ARBA00004236"/>
    </source>
</evidence>
<dbReference type="PROSITE" id="PS50268">
    <property type="entry name" value="CADHERIN_2"/>
    <property type="match status" value="1"/>
</dbReference>
<keyword evidence="6" id="KW-0472">Membrane</keyword>
<dbReference type="PROSITE" id="PS50835">
    <property type="entry name" value="IG_LIKE"/>
    <property type="match status" value="1"/>
</dbReference>
<dbReference type="Proteomes" id="UP001243717">
    <property type="component" value="Unassembled WGS sequence"/>
</dbReference>
<gene>
    <name evidence="11" type="ORF">QEH59_15500</name>
</gene>
<keyword evidence="4" id="KW-0677">Repeat</keyword>
<name>A0ABU1AM26_9BACT</name>
<feature type="domain" description="LTD" evidence="10">
    <location>
        <begin position="507"/>
        <end position="653"/>
    </location>
</feature>
<keyword evidence="12" id="KW-1185">Reference proteome</keyword>
<accession>A0ABU1AM26</accession>
<dbReference type="Pfam" id="PF06977">
    <property type="entry name" value="SdiA-regulated"/>
    <property type="match status" value="1"/>
</dbReference>